<dbReference type="EMBL" id="CP020330">
    <property type="protein sequence ID" value="AQZ52897.1"/>
    <property type="molecule type" value="Genomic_DNA"/>
</dbReference>
<keyword evidence="1 4" id="KW-0597">Phosphoprotein</keyword>
<evidence type="ECO:0000256" key="2">
    <source>
        <dbReference type="ARBA" id="ARBA00023015"/>
    </source>
</evidence>
<dbReference type="Proteomes" id="UP000191135">
    <property type="component" value="Chromosome"/>
</dbReference>
<keyword evidence="3" id="KW-0804">Transcription</keyword>
<proteinExistence type="predicted"/>
<dbReference type="InterPro" id="IPR001789">
    <property type="entry name" value="Sig_transdc_resp-reg_receiver"/>
</dbReference>
<dbReference type="eggNOG" id="COG0784">
    <property type="taxonomic scope" value="Bacteria"/>
</dbReference>
<feature type="modified residue" description="4-aspartylphosphate" evidence="4">
    <location>
        <position position="53"/>
    </location>
</feature>
<evidence type="ECO:0000313" key="6">
    <source>
        <dbReference type="EMBL" id="AQZ52897.1"/>
    </source>
</evidence>
<evidence type="ECO:0000313" key="7">
    <source>
        <dbReference type="Proteomes" id="UP000191135"/>
    </source>
</evidence>
<gene>
    <name evidence="6" type="primary">divK</name>
    <name evidence="6" type="ORF">Mame_03592</name>
</gene>
<dbReference type="PANTHER" id="PTHR44591">
    <property type="entry name" value="STRESS RESPONSE REGULATOR PROTEIN 1"/>
    <property type="match status" value="1"/>
</dbReference>
<reference evidence="6 7" key="1">
    <citation type="submission" date="2017-03" db="EMBL/GenBank/DDBJ databases">
        <title>Foreign affairs: Plasmid Transfer between Roseobacters and Rhizobia.</title>
        <authorList>
            <person name="Bartling P."/>
            <person name="Bunk B."/>
            <person name="Overmann J."/>
            <person name="Brinkmann H."/>
            <person name="Petersen J."/>
        </authorList>
    </citation>
    <scope>NUCLEOTIDE SEQUENCE [LARGE SCALE GENOMIC DNA]</scope>
    <source>
        <strain evidence="6 7">MACL11</strain>
    </source>
</reference>
<keyword evidence="2" id="KW-0805">Transcription regulation</keyword>
<sequence length="123" mass="13513">MAKQVLIVEDNDLNMKLFRDLVEASGYEAVESRTGADAVELARLFRPGLILMDIQLPERSGIDIARSLKADAELATIPIVAITAFAMRGDEERIREAGCDAYLSKPVSVPNFIKTVRTYLGDA</sequence>
<dbReference type="SMART" id="SM00448">
    <property type="entry name" value="REC"/>
    <property type="match status" value="1"/>
</dbReference>
<evidence type="ECO:0000256" key="1">
    <source>
        <dbReference type="ARBA" id="ARBA00022553"/>
    </source>
</evidence>
<evidence type="ECO:0000256" key="3">
    <source>
        <dbReference type="ARBA" id="ARBA00023163"/>
    </source>
</evidence>
<dbReference type="Pfam" id="PF00072">
    <property type="entry name" value="Response_reg"/>
    <property type="match status" value="1"/>
</dbReference>
<dbReference type="KEGG" id="mmed:Mame_03592"/>
<feature type="domain" description="Response regulatory" evidence="5">
    <location>
        <begin position="4"/>
        <end position="120"/>
    </location>
</feature>
<dbReference type="PANTHER" id="PTHR44591:SF3">
    <property type="entry name" value="RESPONSE REGULATORY DOMAIN-CONTAINING PROTEIN"/>
    <property type="match status" value="1"/>
</dbReference>
<dbReference type="PROSITE" id="PS50110">
    <property type="entry name" value="RESPONSE_REGULATORY"/>
    <property type="match status" value="1"/>
</dbReference>
<accession>A0A1U9Z5A8</accession>
<dbReference type="SUPFAM" id="SSF52172">
    <property type="entry name" value="CheY-like"/>
    <property type="match status" value="1"/>
</dbReference>
<protein>
    <submittedName>
        <fullName evidence="6">Polar-differentiation response regulator DivK</fullName>
    </submittedName>
</protein>
<evidence type="ECO:0000256" key="4">
    <source>
        <dbReference type="PROSITE-ProRule" id="PRU00169"/>
    </source>
</evidence>
<dbReference type="GO" id="GO:0000160">
    <property type="term" value="P:phosphorelay signal transduction system"/>
    <property type="evidence" value="ECO:0007669"/>
    <property type="project" value="InterPro"/>
</dbReference>
<keyword evidence="7" id="KW-1185">Reference proteome</keyword>
<dbReference type="InterPro" id="IPR011006">
    <property type="entry name" value="CheY-like_superfamily"/>
</dbReference>
<dbReference type="STRING" id="1122214.Mame_03592"/>
<dbReference type="Gene3D" id="3.40.50.2300">
    <property type="match status" value="1"/>
</dbReference>
<dbReference type="OrthoDB" id="9801602at2"/>
<evidence type="ECO:0000259" key="5">
    <source>
        <dbReference type="PROSITE" id="PS50110"/>
    </source>
</evidence>
<dbReference type="AlphaFoldDB" id="A0A1U9Z5A8"/>
<dbReference type="RefSeq" id="WP_018066640.1">
    <property type="nucleotide sequence ID" value="NZ_AQWH01000025.1"/>
</dbReference>
<organism evidence="6 7">
    <name type="scientific">Martelella mediterranea DSM 17316</name>
    <dbReference type="NCBI Taxonomy" id="1122214"/>
    <lineage>
        <taxon>Bacteria</taxon>
        <taxon>Pseudomonadati</taxon>
        <taxon>Pseudomonadota</taxon>
        <taxon>Alphaproteobacteria</taxon>
        <taxon>Hyphomicrobiales</taxon>
        <taxon>Aurantimonadaceae</taxon>
        <taxon>Martelella</taxon>
    </lineage>
</organism>
<name>A0A1U9Z5A8_9HYPH</name>
<dbReference type="InterPro" id="IPR050595">
    <property type="entry name" value="Bact_response_regulator"/>
</dbReference>